<dbReference type="AlphaFoldDB" id="A0A835P2N1"/>
<comment type="caution">
    <text evidence="2">The sequence shown here is derived from an EMBL/GenBank/DDBJ whole genome shotgun (WGS) entry which is preliminary data.</text>
</comment>
<dbReference type="Proteomes" id="UP000618051">
    <property type="component" value="Unassembled WGS sequence"/>
</dbReference>
<reference evidence="3" key="3">
    <citation type="submission" date="2022-01" db="EMBL/GenBank/DDBJ databases">
        <authorList>
            <person name="Rubenstein D.R."/>
        </authorList>
    </citation>
    <scope>NUCLEOTIDE SEQUENCE</scope>
    <source>
        <strain evidence="3">SS15</strain>
        <tissue evidence="3">Liver</tissue>
    </source>
</reference>
<dbReference type="EMBL" id="JADDUC010000006">
    <property type="protein sequence ID" value="KAG0133261.1"/>
    <property type="molecule type" value="Genomic_DNA"/>
</dbReference>
<accession>A0A835P2N1</accession>
<dbReference type="OrthoDB" id="9113906at2759"/>
<dbReference type="EMBL" id="JADDUC020000001">
    <property type="protein sequence ID" value="KAI1242981.1"/>
    <property type="molecule type" value="Genomic_DNA"/>
</dbReference>
<name>A0A835P2N1_9PASS</name>
<organism evidence="2">
    <name type="scientific">Lamprotornis superbus</name>
    <dbReference type="NCBI Taxonomy" id="245042"/>
    <lineage>
        <taxon>Eukaryota</taxon>
        <taxon>Metazoa</taxon>
        <taxon>Chordata</taxon>
        <taxon>Craniata</taxon>
        <taxon>Vertebrata</taxon>
        <taxon>Euteleostomi</taxon>
        <taxon>Archelosauria</taxon>
        <taxon>Archosauria</taxon>
        <taxon>Dinosauria</taxon>
        <taxon>Saurischia</taxon>
        <taxon>Theropoda</taxon>
        <taxon>Coelurosauria</taxon>
        <taxon>Aves</taxon>
        <taxon>Neognathae</taxon>
        <taxon>Neoaves</taxon>
        <taxon>Telluraves</taxon>
        <taxon>Australaves</taxon>
        <taxon>Passeriformes</taxon>
        <taxon>Sturnidae</taxon>
        <taxon>Lamprotornis</taxon>
    </lineage>
</organism>
<evidence type="ECO:0000313" key="4">
    <source>
        <dbReference type="Proteomes" id="UP000618051"/>
    </source>
</evidence>
<feature type="compositionally biased region" description="Polar residues" evidence="1">
    <location>
        <begin position="48"/>
        <end position="60"/>
    </location>
</feature>
<evidence type="ECO:0000313" key="2">
    <source>
        <dbReference type="EMBL" id="KAG0133261.1"/>
    </source>
</evidence>
<protein>
    <submittedName>
        <fullName evidence="2">Uncharacterized protein</fullName>
    </submittedName>
</protein>
<feature type="compositionally biased region" description="Polar residues" evidence="1">
    <location>
        <begin position="81"/>
        <end position="93"/>
    </location>
</feature>
<evidence type="ECO:0000256" key="1">
    <source>
        <dbReference type="SAM" id="MobiDB-lite"/>
    </source>
</evidence>
<feature type="compositionally biased region" description="Polar residues" evidence="1">
    <location>
        <begin position="1"/>
        <end position="15"/>
    </location>
</feature>
<sequence>MWFFNTTQFPHSTPVTPVLEATRSDPSLQPSTELPPDYSGDSHKENGTEQAGNNGVQEGEQTFWEPSGESSAEPTPKPSVEPSQEPTQESSTEMSDKVAATIAQRRDYKHCNSSYDSYLTRILK</sequence>
<reference evidence="2" key="1">
    <citation type="submission" date="2020-10" db="EMBL/GenBank/DDBJ databases">
        <title>Feather gene expression reveals the developmental basis of iridescence in African starlings.</title>
        <authorList>
            <person name="Rubenstein D.R."/>
        </authorList>
    </citation>
    <scope>NUCLEOTIDE SEQUENCE</scope>
    <source>
        <strain evidence="2">SS15</strain>
        <tissue evidence="2">Liver</tissue>
    </source>
</reference>
<evidence type="ECO:0000313" key="3">
    <source>
        <dbReference type="EMBL" id="KAI1242981.1"/>
    </source>
</evidence>
<proteinExistence type="predicted"/>
<feature type="region of interest" description="Disordered" evidence="1">
    <location>
        <begin position="1"/>
        <end position="99"/>
    </location>
</feature>
<keyword evidence="4" id="KW-1185">Reference proteome</keyword>
<reference evidence="3 4" key="2">
    <citation type="journal article" date="2021" name="J. Hered.">
        <title>Feather Gene Expression Elucidates the Developmental Basis of Plumage Iridescence in African Starlings.</title>
        <authorList>
            <person name="Rubenstein D.R."/>
            <person name="Corvelo A."/>
            <person name="MacManes M.D."/>
            <person name="Maia R."/>
            <person name="Narzisi G."/>
            <person name="Rousaki A."/>
            <person name="Vandenabeele P."/>
            <person name="Shawkey M.D."/>
            <person name="Solomon J."/>
        </authorList>
    </citation>
    <scope>NUCLEOTIDE SEQUENCE [LARGE SCALE GENOMIC DNA]</scope>
    <source>
        <strain evidence="3">SS15</strain>
    </source>
</reference>
<gene>
    <name evidence="3" type="ORF">IHE44_0000546</name>
    <name evidence="2" type="ORF">IHE44_011075</name>
</gene>